<dbReference type="InterPro" id="IPR023606">
    <property type="entry name" value="CoA-Trfase_III_dom_1_sf"/>
</dbReference>
<dbReference type="OrthoDB" id="9806585at2"/>
<organism evidence="1 2">
    <name type="scientific">Mesorhizobium amorphae CCNWGS0123</name>
    <dbReference type="NCBI Taxonomy" id="1082933"/>
    <lineage>
        <taxon>Bacteria</taxon>
        <taxon>Pseudomonadati</taxon>
        <taxon>Pseudomonadota</taxon>
        <taxon>Alphaproteobacteria</taxon>
        <taxon>Hyphomicrobiales</taxon>
        <taxon>Phyllobacteriaceae</taxon>
        <taxon>Mesorhizobium</taxon>
    </lineage>
</organism>
<dbReference type="GO" id="GO:0003824">
    <property type="term" value="F:catalytic activity"/>
    <property type="evidence" value="ECO:0007669"/>
    <property type="project" value="InterPro"/>
</dbReference>
<proteinExistence type="predicted"/>
<dbReference type="InterPro" id="IPR050509">
    <property type="entry name" value="CoA-transferase_III"/>
</dbReference>
<dbReference type="Gene3D" id="3.30.1540.10">
    <property type="entry name" value="formyl-coa transferase, domain 3"/>
    <property type="match status" value="1"/>
</dbReference>
<keyword evidence="2" id="KW-1185">Reference proteome</keyword>
<dbReference type="KEGG" id="mamo:A6B35_33615"/>
<dbReference type="eggNOG" id="COG1804">
    <property type="taxonomic scope" value="Bacteria"/>
</dbReference>
<evidence type="ECO:0000313" key="1">
    <source>
        <dbReference type="EMBL" id="EHH13726.1"/>
    </source>
</evidence>
<dbReference type="Gene3D" id="3.40.50.10540">
    <property type="entry name" value="Crotonobetainyl-coa:carnitine coa-transferase, domain 1"/>
    <property type="match status" value="1"/>
</dbReference>
<dbReference type="InterPro" id="IPR044855">
    <property type="entry name" value="CoA-Trfase_III_dom3_sf"/>
</dbReference>
<reference evidence="1 2" key="1">
    <citation type="journal article" date="2012" name="J. Bacteriol.">
        <title>Draft Genome Sequence of Plant Growth-Promoting Rhizobium Mesorhizobium amorphae, Isolated from Zinc-Lead Mine Tailings.</title>
        <authorList>
            <person name="Hao X."/>
            <person name="Lin Y."/>
            <person name="Johnstone L."/>
            <person name="Baltrus D.A."/>
            <person name="Miller S.J."/>
            <person name="Wei G."/>
            <person name="Rensing C."/>
        </authorList>
    </citation>
    <scope>NUCLEOTIDE SEQUENCE [LARGE SCALE GENOMIC DNA]</scope>
    <source>
        <strain evidence="1 2">CCNWGS0123</strain>
    </source>
</reference>
<dbReference type="InterPro" id="IPR003673">
    <property type="entry name" value="CoA-Trfase_fam_III"/>
</dbReference>
<accession>G6Y3F9</accession>
<dbReference type="RefSeq" id="WP_006199861.1">
    <property type="nucleotide sequence ID" value="NZ_AGSN01000028.1"/>
</dbReference>
<dbReference type="SUPFAM" id="SSF89796">
    <property type="entry name" value="CoA-transferase family III (CaiB/BaiF)"/>
    <property type="match status" value="1"/>
</dbReference>
<dbReference type="EMBL" id="AGSN01000028">
    <property type="protein sequence ID" value="EHH13726.1"/>
    <property type="molecule type" value="Genomic_DNA"/>
</dbReference>
<dbReference type="Pfam" id="PF02515">
    <property type="entry name" value="CoA_transf_3"/>
    <property type="match status" value="1"/>
</dbReference>
<gene>
    <name evidence="1" type="ORF">MEA186_02277</name>
</gene>
<sequence length="371" mass="39297">MGVLSGVKIIEIAGLGPGPFCGMLLADLGADVISIERPDADVGAPRPWAVCSRGKRSIVLDLKKPAAVETVLQLVENADALIEGMRPGVMERLGLGPEVCHARCSSLVYGRMTGWGQNGPLVQAAGHDGNYTGISGALWLATPPGQAPEGPPTLLGDVAGGALYLAVGILAGILRARQDGRGQVVDAAMIDGSAHLLNLAISFIHLDLGGEFARGKPTASGMFWDRAYQCADGEWVVIQPVEPHFYAELIRRLGFDNDQRFVNGQRTPELWATLGNELAEHFKTKTRAEWTALLEGTDSCFAPVLSPEEAASHPQVIARGIYKRIDNVLQAAPAPRFSLTPSPELGSVPPRGAHTEEILAELGLGRSSARG</sequence>
<evidence type="ECO:0000313" key="2">
    <source>
        <dbReference type="Proteomes" id="UP000002949"/>
    </source>
</evidence>
<dbReference type="PANTHER" id="PTHR48228">
    <property type="entry name" value="SUCCINYL-COA--D-CITRAMALATE COA-TRANSFERASE"/>
    <property type="match status" value="1"/>
</dbReference>
<dbReference type="Proteomes" id="UP000002949">
    <property type="component" value="Unassembled WGS sequence"/>
</dbReference>
<name>G6Y3F9_9HYPH</name>
<dbReference type="AlphaFoldDB" id="G6Y3F9"/>
<dbReference type="PANTHER" id="PTHR48228:SF5">
    <property type="entry name" value="ALPHA-METHYLACYL-COA RACEMASE"/>
    <property type="match status" value="1"/>
</dbReference>
<protein>
    <submittedName>
        <fullName evidence="1">Alpha-methylacyl-CoA racemase</fullName>
    </submittedName>
</protein>